<dbReference type="Proteomes" id="UP001316087">
    <property type="component" value="Unassembled WGS sequence"/>
</dbReference>
<comment type="caution">
    <text evidence="1">The sequence shown here is derived from an EMBL/GenBank/DDBJ whole genome shotgun (WGS) entry which is preliminary data.</text>
</comment>
<evidence type="ECO:0000313" key="2">
    <source>
        <dbReference type="Proteomes" id="UP001316087"/>
    </source>
</evidence>
<name>A0ABS9U7X1_9BACL</name>
<dbReference type="EMBL" id="JAKZFC010000001">
    <property type="protein sequence ID" value="MCH7320274.1"/>
    <property type="molecule type" value="Genomic_DNA"/>
</dbReference>
<accession>A0ABS9U7X1</accession>
<reference evidence="1 2" key="1">
    <citation type="submission" date="2022-03" db="EMBL/GenBank/DDBJ databases">
        <authorList>
            <person name="Jo J.-H."/>
            <person name="Im W.-T."/>
        </authorList>
    </citation>
    <scope>NUCLEOTIDE SEQUENCE [LARGE SCALE GENOMIC DNA]</scope>
    <source>
        <strain evidence="1 2">MA9</strain>
    </source>
</reference>
<keyword evidence="2" id="KW-1185">Reference proteome</keyword>
<organism evidence="1 2">
    <name type="scientific">Solibacillus palustris</name>
    <dbReference type="NCBI Taxonomy" id="2908203"/>
    <lineage>
        <taxon>Bacteria</taxon>
        <taxon>Bacillati</taxon>
        <taxon>Bacillota</taxon>
        <taxon>Bacilli</taxon>
        <taxon>Bacillales</taxon>
        <taxon>Caryophanaceae</taxon>
        <taxon>Solibacillus</taxon>
    </lineage>
</organism>
<protein>
    <submittedName>
        <fullName evidence="1">RNA 2'-phosphotransferase</fullName>
    </submittedName>
</protein>
<dbReference type="RefSeq" id="WP_241367300.1">
    <property type="nucleotide sequence ID" value="NZ_JAKZFC010000001.1"/>
</dbReference>
<evidence type="ECO:0000313" key="1">
    <source>
        <dbReference type="EMBL" id="MCH7320274.1"/>
    </source>
</evidence>
<proteinExistence type="predicted"/>
<gene>
    <name evidence="1" type="ORF">LZ480_00110</name>
</gene>
<sequence length="226" mass="26339">MPISVGFYKKIYQWLMDAQGQTVKFRPFLTKDNPYKSRIFLVSANAVPQFHVEDDGEKIFAEALINRAYLENEYLDELKLAPREFQGSLQFEAWLEKLGESLIYTALNTFQLDTLDDAKWAKKEDVENYTRGEEIFHEVLEEFQPEILILQGTTAFNQFKKQFAENLVIYNPAITKVQLLEEAGPFAEMHFASGKKMLVFVTRSMSYFGQDGEKFKKFKENLIKIL</sequence>